<dbReference type="Pfam" id="PF00725">
    <property type="entry name" value="3HCDH"/>
    <property type="match status" value="1"/>
</dbReference>
<name>A0A328A885_9CAUL</name>
<feature type="non-terminal residue" evidence="6">
    <location>
        <position position="1"/>
    </location>
</feature>
<keyword evidence="7" id="KW-1185">Reference proteome</keyword>
<dbReference type="Gene3D" id="1.10.1040.50">
    <property type="match status" value="1"/>
</dbReference>
<accession>A0A328A885</accession>
<evidence type="ECO:0000259" key="5">
    <source>
        <dbReference type="Pfam" id="PF00725"/>
    </source>
</evidence>
<comment type="caution">
    <text evidence="6">The sequence shown here is derived from an EMBL/GenBank/DDBJ whole genome shotgun (WGS) entry which is preliminary data.</text>
</comment>
<dbReference type="GO" id="GO:0003857">
    <property type="term" value="F:(3S)-3-hydroxyacyl-CoA dehydrogenase (NAD+) activity"/>
    <property type="evidence" value="ECO:0007669"/>
    <property type="project" value="TreeGrafter"/>
</dbReference>
<dbReference type="EMBL" id="QFYQ01000013">
    <property type="protein sequence ID" value="RAK50803.1"/>
    <property type="molecule type" value="Genomic_DNA"/>
</dbReference>
<keyword evidence="2" id="KW-0456">Lyase</keyword>
<evidence type="ECO:0000313" key="6">
    <source>
        <dbReference type="EMBL" id="RAK50803.1"/>
    </source>
</evidence>
<dbReference type="SUPFAM" id="SSF48179">
    <property type="entry name" value="6-phosphogluconate dehydrogenase C-terminal domain-like"/>
    <property type="match status" value="1"/>
</dbReference>
<protein>
    <submittedName>
        <fullName evidence="6">3-hydroxyacyl-CoA dehydrogenase</fullName>
    </submittedName>
</protein>
<dbReference type="GO" id="GO:0006635">
    <property type="term" value="P:fatty acid beta-oxidation"/>
    <property type="evidence" value="ECO:0007669"/>
    <property type="project" value="TreeGrafter"/>
</dbReference>
<dbReference type="InterPro" id="IPR006108">
    <property type="entry name" value="3HC_DH_C"/>
</dbReference>
<dbReference type="PANTHER" id="PTHR23309:SF49">
    <property type="entry name" value="PEROXISOMAL BIFUNCTIONAL ENZYME"/>
    <property type="match status" value="1"/>
</dbReference>
<dbReference type="AlphaFoldDB" id="A0A328A885"/>
<evidence type="ECO:0000256" key="4">
    <source>
        <dbReference type="SAM" id="MobiDB-lite"/>
    </source>
</evidence>
<proteinExistence type="predicted"/>
<keyword evidence="1" id="KW-0413">Isomerase</keyword>
<gene>
    <name evidence="6" type="ORF">DJ017_19925</name>
</gene>
<evidence type="ECO:0000256" key="2">
    <source>
        <dbReference type="ARBA" id="ARBA00023239"/>
    </source>
</evidence>
<evidence type="ECO:0000256" key="1">
    <source>
        <dbReference type="ARBA" id="ARBA00023235"/>
    </source>
</evidence>
<dbReference type="InterPro" id="IPR008927">
    <property type="entry name" value="6-PGluconate_DH-like_C_sf"/>
</dbReference>
<reference evidence="7" key="1">
    <citation type="submission" date="2018-05" db="EMBL/GenBank/DDBJ databases">
        <authorList>
            <person name="Li X."/>
        </authorList>
    </citation>
    <scope>NUCLEOTIDE SEQUENCE [LARGE SCALE GENOMIC DNA]</scope>
    <source>
        <strain evidence="7">LX32</strain>
    </source>
</reference>
<dbReference type="Proteomes" id="UP000249254">
    <property type="component" value="Unassembled WGS sequence"/>
</dbReference>
<keyword evidence="3" id="KW-0511">Multifunctional enzyme</keyword>
<sequence length="142" mass="15936">RRGQKTGAGFYDYDENRNPRPSPVTEQIIRDFMAKKGVEPRQITDDEILDRNILPMINEGAKILEEGKAIRASDIDVVWVNGYGWPVYRGGPMFYADQLGLANVVAKLKEYEARYGAAFKPAALLEKLAAEGRRFADLDKAS</sequence>
<evidence type="ECO:0000313" key="7">
    <source>
        <dbReference type="Proteomes" id="UP000249254"/>
    </source>
</evidence>
<feature type="region of interest" description="Disordered" evidence="4">
    <location>
        <begin position="1"/>
        <end position="20"/>
    </location>
</feature>
<evidence type="ECO:0000256" key="3">
    <source>
        <dbReference type="ARBA" id="ARBA00023268"/>
    </source>
</evidence>
<organism evidence="6 7">
    <name type="scientific">Phenylobacterium soli</name>
    <dbReference type="NCBI Taxonomy" id="2170551"/>
    <lineage>
        <taxon>Bacteria</taxon>
        <taxon>Pseudomonadati</taxon>
        <taxon>Pseudomonadota</taxon>
        <taxon>Alphaproteobacteria</taxon>
        <taxon>Caulobacterales</taxon>
        <taxon>Caulobacteraceae</taxon>
        <taxon>Phenylobacterium</taxon>
    </lineage>
</organism>
<dbReference type="GO" id="GO:0016829">
    <property type="term" value="F:lyase activity"/>
    <property type="evidence" value="ECO:0007669"/>
    <property type="project" value="UniProtKB-KW"/>
</dbReference>
<dbReference type="PANTHER" id="PTHR23309">
    <property type="entry name" value="3-HYDROXYACYL-COA DEHYROGENASE"/>
    <property type="match status" value="1"/>
</dbReference>
<dbReference type="GO" id="GO:0016853">
    <property type="term" value="F:isomerase activity"/>
    <property type="evidence" value="ECO:0007669"/>
    <property type="project" value="UniProtKB-KW"/>
</dbReference>
<dbReference type="RefSeq" id="WP_264371508.1">
    <property type="nucleotide sequence ID" value="NZ_QFYQ01000013.1"/>
</dbReference>
<feature type="domain" description="3-hydroxyacyl-CoA dehydrogenase C-terminal" evidence="5">
    <location>
        <begin position="48"/>
        <end position="133"/>
    </location>
</feature>